<keyword evidence="6 9" id="KW-0224">Dipeptidase</keyword>
<dbReference type="SUPFAM" id="SSF55166">
    <property type="entry name" value="Hedgehog/DD-peptidase"/>
    <property type="match status" value="1"/>
</dbReference>
<comment type="caution">
    <text evidence="13">The sequence shown here is derived from an EMBL/GenBank/DDBJ whole genome shotgun (WGS) entry which is preliminary data.</text>
</comment>
<name>A0A3D8H8V1_9BACT</name>
<dbReference type="CDD" id="cd14840">
    <property type="entry name" value="D-Ala-D-Ala_dipeptidase_Aad"/>
    <property type="match status" value="1"/>
</dbReference>
<feature type="site" description="Transition state stabilizer" evidence="9">
    <location>
        <position position="97"/>
    </location>
</feature>
<dbReference type="PANTHER" id="PTHR43126:SF2">
    <property type="entry name" value="D-ALANYL-D-ALANINE DIPEPTIDASE"/>
    <property type="match status" value="1"/>
</dbReference>
<protein>
    <recommendedName>
        <fullName evidence="9 10">D-alanyl-D-alanine dipeptidase</fullName>
        <shortName evidence="9 10">D-Ala-D-Ala dipeptidase</shortName>
        <ecNumber evidence="9 10">3.4.13.22</ecNumber>
    </recommendedName>
</protein>
<dbReference type="InterPro" id="IPR009045">
    <property type="entry name" value="Zn_M74/Hedgehog-like"/>
</dbReference>
<comment type="cofactor">
    <cofactor evidence="9">
        <name>Zn(2+)</name>
        <dbReference type="ChEBI" id="CHEBI:29105"/>
    </cofactor>
    <text evidence="9">Binds 1 zinc ion per subunit.</text>
</comment>
<keyword evidence="4 9" id="KW-0378">Hydrolase</keyword>
<keyword evidence="7 9" id="KW-0482">Metalloprotease</keyword>
<feature type="signal peptide" evidence="11">
    <location>
        <begin position="1"/>
        <end position="18"/>
    </location>
</feature>
<feature type="active site" description="Proton donor/acceptor" evidence="9">
    <location>
        <position position="199"/>
    </location>
</feature>
<comment type="function">
    <text evidence="9 10">Catalyzes hydrolysis of the D-alanyl-D-alanine dipeptide.</text>
</comment>
<dbReference type="AlphaFoldDB" id="A0A3D8H8V1"/>
<dbReference type="InterPro" id="IPR000755">
    <property type="entry name" value="A_A_dipeptidase"/>
</dbReference>
<evidence type="ECO:0000313" key="13">
    <source>
        <dbReference type="EMBL" id="RDU47396.1"/>
    </source>
</evidence>
<keyword evidence="3 9" id="KW-0479">Metal-binding</keyword>
<evidence type="ECO:0000313" key="12">
    <source>
        <dbReference type="EMBL" id="MBC8603856.1"/>
    </source>
</evidence>
<comment type="similarity">
    <text evidence="9 10">Belongs to the peptidase M15D family.</text>
</comment>
<feature type="chain" id="PRO_5017770721" description="D-alanyl-D-alanine dipeptidase" evidence="11">
    <location>
        <begin position="19"/>
        <end position="219"/>
    </location>
</feature>
<dbReference type="GO" id="GO:0071555">
    <property type="term" value="P:cell wall organization"/>
    <property type="evidence" value="ECO:0007669"/>
    <property type="project" value="UniProtKB-KW"/>
</dbReference>
<dbReference type="Proteomes" id="UP000256321">
    <property type="component" value="Unassembled WGS sequence"/>
</dbReference>
<dbReference type="EC" id="3.4.13.22" evidence="9 10"/>
<proteinExistence type="inferred from homology"/>
<dbReference type="GO" id="GO:0008270">
    <property type="term" value="F:zinc ion binding"/>
    <property type="evidence" value="ECO:0007669"/>
    <property type="project" value="UniProtKB-UniRule"/>
</dbReference>
<dbReference type="PANTHER" id="PTHR43126">
    <property type="entry name" value="D-ALANYL-D-ALANINE DIPEPTIDASE"/>
    <property type="match status" value="1"/>
</dbReference>
<evidence type="ECO:0000256" key="7">
    <source>
        <dbReference type="ARBA" id="ARBA00023049"/>
    </source>
</evidence>
<dbReference type="RefSeq" id="WP_115501356.1">
    <property type="nucleotide sequence ID" value="NZ_JACRTI010000089.1"/>
</dbReference>
<sequence>MKHLILFVILLFSSFCRGQDLDAYMAGRKLVDVTSMDTTLRVQLVYASPDNFLGKAVYSGITRAWLHPDAAHKLLAAHRLLKKEHPGWRFLIYDAARPMSVQQKMWAMVRGTDKTNYVSNPANGGGLHNYGLAVDLTIIDEKGEPLPMGTPFDFFGEEAHTTNEEVLLDNGRITRPEFENRRLLRRLMKQAGFRSIPYEWWHFNACTRAEARQNYPVID</sequence>
<dbReference type="GO" id="GO:0008237">
    <property type="term" value="F:metallopeptidase activity"/>
    <property type="evidence" value="ECO:0007669"/>
    <property type="project" value="UniProtKB-KW"/>
</dbReference>
<evidence type="ECO:0000256" key="2">
    <source>
        <dbReference type="ARBA" id="ARBA00022670"/>
    </source>
</evidence>
<evidence type="ECO:0000256" key="10">
    <source>
        <dbReference type="PIRNR" id="PIRNR026671"/>
    </source>
</evidence>
<keyword evidence="15" id="KW-1185">Reference proteome</keyword>
<evidence type="ECO:0000256" key="9">
    <source>
        <dbReference type="HAMAP-Rule" id="MF_01924"/>
    </source>
</evidence>
<dbReference type="Gene3D" id="3.30.1380.10">
    <property type="match status" value="1"/>
</dbReference>
<evidence type="ECO:0000256" key="8">
    <source>
        <dbReference type="ARBA" id="ARBA00023316"/>
    </source>
</evidence>
<dbReference type="PIRSF" id="PIRSF026671">
    <property type="entry name" value="AA_dipeptidase"/>
    <property type="match status" value="1"/>
</dbReference>
<keyword evidence="2 9" id="KW-0645">Protease</keyword>
<keyword evidence="5 9" id="KW-0862">Zinc</keyword>
<keyword evidence="8 10" id="KW-0961">Cell wall biogenesis/degradation</keyword>
<evidence type="ECO:0000313" key="15">
    <source>
        <dbReference type="Proteomes" id="UP000629596"/>
    </source>
</evidence>
<feature type="binding site" evidence="9">
    <location>
        <position position="135"/>
    </location>
    <ligand>
        <name>Zn(2+)</name>
        <dbReference type="ChEBI" id="CHEBI:29105"/>
        <note>catalytic</note>
    </ligand>
</feature>
<dbReference type="EMBL" id="JACRTI010000089">
    <property type="protein sequence ID" value="MBC8603856.1"/>
    <property type="molecule type" value="Genomic_DNA"/>
</dbReference>
<evidence type="ECO:0000256" key="1">
    <source>
        <dbReference type="ARBA" id="ARBA00001362"/>
    </source>
</evidence>
<accession>A0A3D8H8V1</accession>
<evidence type="ECO:0000313" key="14">
    <source>
        <dbReference type="Proteomes" id="UP000256321"/>
    </source>
</evidence>
<evidence type="ECO:0000256" key="3">
    <source>
        <dbReference type="ARBA" id="ARBA00022723"/>
    </source>
</evidence>
<dbReference type="Proteomes" id="UP000629596">
    <property type="component" value="Unassembled WGS sequence"/>
</dbReference>
<reference evidence="13 14" key="1">
    <citation type="submission" date="2018-07" db="EMBL/GenBank/DDBJ databases">
        <title>Parabacteroides acidifaciens nov. sp., isolated from human feces.</title>
        <authorList>
            <person name="Wang Y.J."/>
        </authorList>
    </citation>
    <scope>NUCLEOTIDE SEQUENCE [LARGE SCALE GENOMIC DNA]</scope>
    <source>
        <strain evidence="13 14">426-9</strain>
    </source>
</reference>
<evidence type="ECO:0000256" key="6">
    <source>
        <dbReference type="ARBA" id="ARBA00022997"/>
    </source>
</evidence>
<dbReference type="Pfam" id="PF01427">
    <property type="entry name" value="Peptidase_M15"/>
    <property type="match status" value="1"/>
</dbReference>
<gene>
    <name evidence="13" type="ORF">DWU89_19815</name>
    <name evidence="12" type="ORF">H8784_19305</name>
</gene>
<dbReference type="HAMAP" id="MF_01924">
    <property type="entry name" value="A_A_dipeptidase"/>
    <property type="match status" value="1"/>
</dbReference>
<comment type="catalytic activity">
    <reaction evidence="1 9 10">
        <text>D-alanyl-D-alanine + H2O = 2 D-alanine</text>
        <dbReference type="Rhea" id="RHEA:20661"/>
        <dbReference type="ChEBI" id="CHEBI:15377"/>
        <dbReference type="ChEBI" id="CHEBI:57416"/>
        <dbReference type="ChEBI" id="CHEBI:57822"/>
        <dbReference type="EC" id="3.4.13.22"/>
    </reaction>
</comment>
<evidence type="ECO:0000256" key="4">
    <source>
        <dbReference type="ARBA" id="ARBA00022801"/>
    </source>
</evidence>
<dbReference type="GO" id="GO:0006508">
    <property type="term" value="P:proteolysis"/>
    <property type="evidence" value="ECO:0007669"/>
    <property type="project" value="UniProtKB-KW"/>
</dbReference>
<evidence type="ECO:0000256" key="5">
    <source>
        <dbReference type="ARBA" id="ARBA00022833"/>
    </source>
</evidence>
<evidence type="ECO:0000256" key="11">
    <source>
        <dbReference type="SAM" id="SignalP"/>
    </source>
</evidence>
<keyword evidence="11" id="KW-0732">Signal</keyword>
<organism evidence="13 14">
    <name type="scientific">Parabacteroides acidifaciens</name>
    <dbReference type="NCBI Taxonomy" id="2290935"/>
    <lineage>
        <taxon>Bacteria</taxon>
        <taxon>Pseudomonadati</taxon>
        <taxon>Bacteroidota</taxon>
        <taxon>Bacteroidia</taxon>
        <taxon>Bacteroidales</taxon>
        <taxon>Tannerellaceae</taxon>
        <taxon>Parabacteroides</taxon>
    </lineage>
</organism>
<dbReference type="GO" id="GO:0160237">
    <property type="term" value="F:D-Ala-D-Ala dipeptidase activity"/>
    <property type="evidence" value="ECO:0007669"/>
    <property type="project" value="UniProtKB-EC"/>
</dbReference>
<feature type="binding site" evidence="9">
    <location>
        <position position="202"/>
    </location>
    <ligand>
        <name>Zn(2+)</name>
        <dbReference type="ChEBI" id="CHEBI:29105"/>
        <note>catalytic</note>
    </ligand>
</feature>
<feature type="binding site" evidence="9">
    <location>
        <position position="128"/>
    </location>
    <ligand>
        <name>Zn(2+)</name>
        <dbReference type="ChEBI" id="CHEBI:29105"/>
        <note>catalytic</note>
    </ligand>
</feature>
<dbReference type="EMBL" id="QREV01000089">
    <property type="protein sequence ID" value="RDU47396.1"/>
    <property type="molecule type" value="Genomic_DNA"/>
</dbReference>
<reference evidence="12 15" key="2">
    <citation type="submission" date="2020-08" db="EMBL/GenBank/DDBJ databases">
        <title>Genome public.</title>
        <authorList>
            <person name="Liu C."/>
            <person name="Sun Q."/>
        </authorList>
    </citation>
    <scope>NUCLEOTIDE SEQUENCE [LARGE SCALE GENOMIC DNA]</scope>
    <source>
        <strain evidence="12 15">426_9</strain>
    </source>
</reference>